<organism evidence="1 2">
    <name type="scientific">Sphingobacterium thalpophilum</name>
    <dbReference type="NCBI Taxonomy" id="259"/>
    <lineage>
        <taxon>Bacteria</taxon>
        <taxon>Pseudomonadati</taxon>
        <taxon>Bacteroidota</taxon>
        <taxon>Sphingobacteriia</taxon>
        <taxon>Sphingobacteriales</taxon>
        <taxon>Sphingobacteriaceae</taxon>
        <taxon>Sphingobacterium</taxon>
    </lineage>
</organism>
<evidence type="ECO:0000313" key="1">
    <source>
        <dbReference type="EMBL" id="WZN55274.1"/>
    </source>
</evidence>
<dbReference type="EMBL" id="CP151087">
    <property type="protein sequence ID" value="WZN55274.1"/>
    <property type="molecule type" value="Genomic_DNA"/>
</dbReference>
<reference evidence="1" key="1">
    <citation type="submission" date="2024-04" db="EMBL/GenBank/DDBJ databases">
        <title>Complete genome sequence of Sphingobacterium thalpophiium BAA-1094.</title>
        <authorList>
            <person name="Adaikpoh B.I."/>
        </authorList>
    </citation>
    <scope>NUCLEOTIDE SEQUENCE</scope>
    <source>
        <strain evidence="1">BAA-1094</strain>
    </source>
</reference>
<proteinExistence type="predicted"/>
<sequence>MDNRDYLLINNIQILGEFRIHYGSIYDNPNKECLRAVLKVNKKSNNNFYFTPGYKSYDDKYFQCPLSVIYTQLNFIEIINTENTSSFKAEVVIFSKNFKQTRTLNINCTLSNRGSQSVLNPMRLNGVINLINSYVDAGYEIDLLNVEYIEKNLDVPRLYPSDLLSIINALKFEFFSNDQIRVGKDNWFWEEVEISNLPSDYLRKLFVSILSKSNILDTCRLKDSTIIGTYKHHNAWCGSDGRRPIGLDESKIEEIKDYLKMNILEVYDPATDINERLIKRI</sequence>
<gene>
    <name evidence="1" type="ORF">AACH28_22035</name>
</gene>
<protein>
    <submittedName>
        <fullName evidence="1">Uncharacterized protein</fullName>
    </submittedName>
</protein>
<accession>A0ACD5C0F9</accession>
<dbReference type="Proteomes" id="UP001485301">
    <property type="component" value="Chromosome"/>
</dbReference>
<evidence type="ECO:0000313" key="2">
    <source>
        <dbReference type="Proteomes" id="UP001485301"/>
    </source>
</evidence>
<name>A0ACD5C0F9_9SPHI</name>
<keyword evidence="2" id="KW-1185">Reference proteome</keyword>